<accession>A0ABY8IZY4</accession>
<name>A0ABY8IZY4_9BACI</name>
<keyword evidence="3" id="KW-1185">Reference proteome</keyword>
<sequence>MPCFPGYRYCGPWCSGPGAPVNQLDALCMEHDVCYRKYGSKRMCDQVFLERIRPWMHHPGRMGRDARLMEAAMRFKIMW</sequence>
<protein>
    <submittedName>
        <fullName evidence="2">Parvovirus coat protein VP1-like protein</fullName>
    </submittedName>
</protein>
<evidence type="ECO:0000313" key="2">
    <source>
        <dbReference type="EMBL" id="WFT75798.1"/>
    </source>
</evidence>
<dbReference type="Gene3D" id="1.20.90.10">
    <property type="entry name" value="Phospholipase A2 domain"/>
    <property type="match status" value="1"/>
</dbReference>
<dbReference type="SUPFAM" id="SSF48619">
    <property type="entry name" value="Phospholipase A2, PLA2"/>
    <property type="match status" value="1"/>
</dbReference>
<evidence type="ECO:0000259" key="1">
    <source>
        <dbReference type="Pfam" id="PF08398"/>
    </source>
</evidence>
<dbReference type="Proteomes" id="UP001221597">
    <property type="component" value="Chromosome"/>
</dbReference>
<dbReference type="RefSeq" id="WP_283077761.1">
    <property type="nucleotide sequence ID" value="NZ_CP121671.1"/>
</dbReference>
<gene>
    <name evidence="2" type="ORF">P9989_05280</name>
</gene>
<dbReference type="InterPro" id="IPR036444">
    <property type="entry name" value="PLipase_A2_dom_sf"/>
</dbReference>
<dbReference type="EMBL" id="CP121671">
    <property type="protein sequence ID" value="WFT75798.1"/>
    <property type="molecule type" value="Genomic_DNA"/>
</dbReference>
<reference evidence="2 3" key="1">
    <citation type="submission" date="2023-04" db="EMBL/GenBank/DDBJ databases">
        <title>Genome sequence of Halobacillus naozhouensis KACC 21980.</title>
        <authorList>
            <person name="Kim S."/>
            <person name="Heo J."/>
            <person name="Kwon S.-W."/>
        </authorList>
    </citation>
    <scope>NUCLEOTIDE SEQUENCE [LARGE SCALE GENOMIC DNA]</scope>
    <source>
        <strain evidence="2 3">KCTC 13234</strain>
    </source>
</reference>
<feature type="domain" description="Phospholipase A2-like" evidence="1">
    <location>
        <begin position="4"/>
        <end position="41"/>
    </location>
</feature>
<proteinExistence type="predicted"/>
<evidence type="ECO:0000313" key="3">
    <source>
        <dbReference type="Proteomes" id="UP001221597"/>
    </source>
</evidence>
<dbReference type="InterPro" id="IPR013607">
    <property type="entry name" value="Phospholipase_A2-like"/>
</dbReference>
<organism evidence="2 3">
    <name type="scientific">Halobacillus naozhouensis</name>
    <dbReference type="NCBI Taxonomy" id="554880"/>
    <lineage>
        <taxon>Bacteria</taxon>
        <taxon>Bacillati</taxon>
        <taxon>Bacillota</taxon>
        <taxon>Bacilli</taxon>
        <taxon>Bacillales</taxon>
        <taxon>Bacillaceae</taxon>
        <taxon>Halobacillus</taxon>
    </lineage>
</organism>
<dbReference type="Pfam" id="PF08398">
    <property type="entry name" value="Phospholip_A2_4"/>
    <property type="match status" value="1"/>
</dbReference>